<keyword evidence="1" id="KW-0472">Membrane</keyword>
<comment type="caution">
    <text evidence="2">The sequence shown here is derived from an EMBL/GenBank/DDBJ whole genome shotgun (WGS) entry which is preliminary data.</text>
</comment>
<evidence type="ECO:0000313" key="2">
    <source>
        <dbReference type="EMBL" id="KAG5586377.1"/>
    </source>
</evidence>
<feature type="transmembrane region" description="Helical" evidence="1">
    <location>
        <begin position="235"/>
        <end position="254"/>
    </location>
</feature>
<dbReference type="Proteomes" id="UP000824120">
    <property type="component" value="Chromosome 9"/>
</dbReference>
<evidence type="ECO:0000256" key="1">
    <source>
        <dbReference type="SAM" id="Phobius"/>
    </source>
</evidence>
<dbReference type="AlphaFoldDB" id="A0A9J5XD99"/>
<evidence type="ECO:0000313" key="3">
    <source>
        <dbReference type="Proteomes" id="UP000824120"/>
    </source>
</evidence>
<keyword evidence="1" id="KW-0812">Transmembrane</keyword>
<reference evidence="2 3" key="1">
    <citation type="submission" date="2020-09" db="EMBL/GenBank/DDBJ databases">
        <title>De no assembly of potato wild relative species, Solanum commersonii.</title>
        <authorList>
            <person name="Cho K."/>
        </authorList>
    </citation>
    <scope>NUCLEOTIDE SEQUENCE [LARGE SCALE GENOMIC DNA]</scope>
    <source>
        <strain evidence="2">LZ3.2</strain>
        <tissue evidence="2">Leaf</tissue>
    </source>
</reference>
<keyword evidence="3" id="KW-1185">Reference proteome</keyword>
<organism evidence="2 3">
    <name type="scientific">Solanum commersonii</name>
    <name type="common">Commerson's wild potato</name>
    <name type="synonym">Commerson's nightshade</name>
    <dbReference type="NCBI Taxonomy" id="4109"/>
    <lineage>
        <taxon>Eukaryota</taxon>
        <taxon>Viridiplantae</taxon>
        <taxon>Streptophyta</taxon>
        <taxon>Embryophyta</taxon>
        <taxon>Tracheophyta</taxon>
        <taxon>Spermatophyta</taxon>
        <taxon>Magnoliopsida</taxon>
        <taxon>eudicotyledons</taxon>
        <taxon>Gunneridae</taxon>
        <taxon>Pentapetalae</taxon>
        <taxon>asterids</taxon>
        <taxon>lamiids</taxon>
        <taxon>Solanales</taxon>
        <taxon>Solanaceae</taxon>
        <taxon>Solanoideae</taxon>
        <taxon>Solaneae</taxon>
        <taxon>Solanum</taxon>
    </lineage>
</organism>
<protein>
    <submittedName>
        <fullName evidence="2">Uncharacterized protein</fullName>
    </submittedName>
</protein>
<proteinExistence type="predicted"/>
<accession>A0A9J5XD99</accession>
<keyword evidence="1" id="KW-1133">Transmembrane helix</keyword>
<name>A0A9J5XD99_SOLCO</name>
<gene>
    <name evidence="2" type="ORF">H5410_046811</name>
</gene>
<dbReference type="EMBL" id="JACXVP010000009">
    <property type="protein sequence ID" value="KAG5586377.1"/>
    <property type="molecule type" value="Genomic_DNA"/>
</dbReference>
<sequence length="255" mass="27972">MDNTKHSMDMGGAPTYSTRVLTHDQARRLQSGMDLKIGGIPQHLESQEEAQDLAGSLATYVSQNLMFGGSSSFECTPQGLIGGLSFPLRLALEYLISANSAFSLVVSLARAVEEALLETYRDGGKRLCHLYNDENISLCGCDAGSRHHLGHTSHMFYSRPLGVRSYVTLVESLKTMMRDIYLDQSYGSSTLSIRCGALGVVITTACVHVEVEHDPFYASGGQSEAEALHILSLDVILWPIWFICLIIYCLLFRAA</sequence>